<protein>
    <submittedName>
        <fullName evidence="8">Glycosyltransferase family 2 protein</fullName>
    </submittedName>
</protein>
<evidence type="ECO:0000256" key="3">
    <source>
        <dbReference type="ARBA" id="ARBA00022676"/>
    </source>
</evidence>
<evidence type="ECO:0000256" key="2">
    <source>
        <dbReference type="ARBA" id="ARBA00006739"/>
    </source>
</evidence>
<evidence type="ECO:0000313" key="8">
    <source>
        <dbReference type="EMBL" id="RNL86629.1"/>
    </source>
</evidence>
<accession>A0A3N0EG14</accession>
<sequence>MSRQRWPVRPPESAVDEAHAAQAHGLGDRVTVVDDGSREPEGRDGTANRGSVKIPDRVQPRVRHNDYSVLQPPPLGGWTPTLDVSVVIPAFGETEKLHLVLAALAAQTYPAHLLEVVVVDDGSDPPLTLPEIRPENTRIVPTAPGLWGSANAVNTGAAASDGSVILRLDSDMLVYSDHVESQLRWQHIADYLAVLGHKMFPEFVPGLLTPQRTYEAVRGGRAAELFDRERAGAHWVEQVIDRTDRLRSAGSSAYCVFVGATGSVHRDLFDAVGGMDPALILGGDTELGYRLAQAGAVFVPDLDSSSWHLGNSQMRLRRESGARYRHPFVSNRVPLFRERRKIHGRQWSVPYIDVIIDSGGHRLEDVRVTADRVLAGDMSDIRVFLVGPWATLGASPRTPLDDPELDLRLLRETYRGESRVRFVDEPPGIDRSVPFRLTLPAGSLPTPRALRVVTDTAEAEEAGLVSVVLPHAKSTAAPHSRLERTAAFARARHLGATEADIDRVVGEIYGVHWMDWAGSFVDDPAHDGPAVPCDWQAELRKAQLEAKRQRARADRLERKLRWLRRLRTPEIWRRVFR</sequence>
<feature type="region of interest" description="Disordered" evidence="6">
    <location>
        <begin position="1"/>
        <end position="52"/>
    </location>
</feature>
<dbReference type="SUPFAM" id="SSF53448">
    <property type="entry name" value="Nucleotide-diphospho-sugar transferases"/>
    <property type="match status" value="1"/>
</dbReference>
<evidence type="ECO:0000256" key="6">
    <source>
        <dbReference type="SAM" id="MobiDB-lite"/>
    </source>
</evidence>
<name>A0A3N0EG14_9ACTN</name>
<dbReference type="AlphaFoldDB" id="A0A3N0EG14"/>
<dbReference type="Gene3D" id="3.90.550.10">
    <property type="entry name" value="Spore Coat Polysaccharide Biosynthesis Protein SpsA, Chain A"/>
    <property type="match status" value="1"/>
</dbReference>
<comment type="pathway">
    <text evidence="1">Cell wall biogenesis; cell wall polysaccharide biosynthesis.</text>
</comment>
<dbReference type="GO" id="GO:0016757">
    <property type="term" value="F:glycosyltransferase activity"/>
    <property type="evidence" value="ECO:0007669"/>
    <property type="project" value="UniProtKB-KW"/>
</dbReference>
<dbReference type="PANTHER" id="PTHR43179:SF12">
    <property type="entry name" value="GALACTOFURANOSYLTRANSFERASE GLFT2"/>
    <property type="match status" value="1"/>
</dbReference>
<gene>
    <name evidence="8" type="ORF">EFW17_05465</name>
</gene>
<dbReference type="CDD" id="cd00761">
    <property type="entry name" value="Glyco_tranf_GTA_type"/>
    <property type="match status" value="1"/>
</dbReference>
<dbReference type="PANTHER" id="PTHR43179">
    <property type="entry name" value="RHAMNOSYLTRANSFERASE WBBL"/>
    <property type="match status" value="1"/>
</dbReference>
<feature type="compositionally biased region" description="Basic and acidic residues" evidence="6">
    <location>
        <begin position="31"/>
        <end position="46"/>
    </location>
</feature>
<dbReference type="InterPro" id="IPR029044">
    <property type="entry name" value="Nucleotide-diphossugar_trans"/>
</dbReference>
<comment type="caution">
    <text evidence="8">The sequence shown here is derived from an EMBL/GenBank/DDBJ whole genome shotgun (WGS) entry which is preliminary data.</text>
</comment>
<evidence type="ECO:0000259" key="7">
    <source>
        <dbReference type="Pfam" id="PF00535"/>
    </source>
</evidence>
<dbReference type="OrthoDB" id="5168148at2"/>
<evidence type="ECO:0000313" key="9">
    <source>
        <dbReference type="Proteomes" id="UP000269198"/>
    </source>
</evidence>
<dbReference type="InterPro" id="IPR001173">
    <property type="entry name" value="Glyco_trans_2-like"/>
</dbReference>
<evidence type="ECO:0000256" key="4">
    <source>
        <dbReference type="ARBA" id="ARBA00022679"/>
    </source>
</evidence>
<keyword evidence="5" id="KW-0175">Coiled coil</keyword>
<organism evidence="8 9">
    <name type="scientific">Halostreptopolyspora alba</name>
    <dbReference type="NCBI Taxonomy" id="2487137"/>
    <lineage>
        <taxon>Bacteria</taxon>
        <taxon>Bacillati</taxon>
        <taxon>Actinomycetota</taxon>
        <taxon>Actinomycetes</taxon>
        <taxon>Streptosporangiales</taxon>
        <taxon>Nocardiopsidaceae</taxon>
        <taxon>Halostreptopolyspora</taxon>
    </lineage>
</organism>
<feature type="coiled-coil region" evidence="5">
    <location>
        <begin position="539"/>
        <end position="566"/>
    </location>
</feature>
<dbReference type="Proteomes" id="UP000269198">
    <property type="component" value="Unassembled WGS sequence"/>
</dbReference>
<feature type="domain" description="Glycosyltransferase 2-like" evidence="7">
    <location>
        <begin position="85"/>
        <end position="208"/>
    </location>
</feature>
<keyword evidence="3" id="KW-0328">Glycosyltransferase</keyword>
<keyword evidence="4 8" id="KW-0808">Transferase</keyword>
<evidence type="ECO:0000256" key="1">
    <source>
        <dbReference type="ARBA" id="ARBA00004776"/>
    </source>
</evidence>
<keyword evidence="9" id="KW-1185">Reference proteome</keyword>
<dbReference type="Pfam" id="PF00535">
    <property type="entry name" value="Glycos_transf_2"/>
    <property type="match status" value="1"/>
</dbReference>
<evidence type="ECO:0000256" key="5">
    <source>
        <dbReference type="SAM" id="Coils"/>
    </source>
</evidence>
<reference evidence="8 9" key="1">
    <citation type="submission" date="2018-11" db="EMBL/GenBank/DDBJ databases">
        <title>The genome draft of YIM 96095.</title>
        <authorList>
            <person name="Tang S.-K."/>
            <person name="Chunyu W.-X."/>
            <person name="Feng Y.-Z."/>
        </authorList>
    </citation>
    <scope>NUCLEOTIDE SEQUENCE [LARGE SCALE GENOMIC DNA]</scope>
    <source>
        <strain evidence="8 9">YIM 96095</strain>
    </source>
</reference>
<dbReference type="EMBL" id="RJMB01000003">
    <property type="protein sequence ID" value="RNL86629.1"/>
    <property type="molecule type" value="Genomic_DNA"/>
</dbReference>
<comment type="similarity">
    <text evidence="2">Belongs to the glycosyltransferase 2 family.</text>
</comment>
<proteinExistence type="inferred from homology"/>